<protein>
    <submittedName>
        <fullName evidence="1">Uncharacterized protein</fullName>
    </submittedName>
</protein>
<sequence>MSERRTRTLNTLIRLGRALADPAPDPVADATHVARRTAQALREPVQDATSGLRSRARDLRDRAAQRADERLERLITERPGGPPRDPEVLALLAQRREAREARLRQEEAKRTLLSRAQTPAQRQVLRAVLDVTPWAGGTTGQVRYTALLDRLAPGGDPASEMSVHRAIWSLAEAEVLAVSPHGEVTAVPIRAPLALPSSGPAGP</sequence>
<comment type="caution">
    <text evidence="1">The sequence shown here is derived from an EMBL/GenBank/DDBJ whole genome shotgun (WGS) entry which is preliminary data.</text>
</comment>
<dbReference type="EMBL" id="BMQN01000013">
    <property type="protein sequence ID" value="GGS04628.1"/>
    <property type="molecule type" value="Genomic_DNA"/>
</dbReference>
<name>A0ABQ2S8C6_9DEIO</name>
<proteinExistence type="predicted"/>
<organism evidence="1 2">
    <name type="scientific">Deinococcus sedimenti</name>
    <dbReference type="NCBI Taxonomy" id="1867090"/>
    <lineage>
        <taxon>Bacteria</taxon>
        <taxon>Thermotogati</taxon>
        <taxon>Deinococcota</taxon>
        <taxon>Deinococci</taxon>
        <taxon>Deinococcales</taxon>
        <taxon>Deinococcaceae</taxon>
        <taxon>Deinococcus</taxon>
    </lineage>
</organism>
<dbReference type="Proteomes" id="UP000644548">
    <property type="component" value="Unassembled WGS sequence"/>
</dbReference>
<gene>
    <name evidence="1" type="ORF">GCM10008960_34080</name>
</gene>
<dbReference type="RefSeq" id="WP_189074374.1">
    <property type="nucleotide sequence ID" value="NZ_BMQN01000013.1"/>
</dbReference>
<reference evidence="2" key="1">
    <citation type="journal article" date="2019" name="Int. J. Syst. Evol. Microbiol.">
        <title>The Global Catalogue of Microorganisms (GCM) 10K type strain sequencing project: providing services to taxonomists for standard genome sequencing and annotation.</title>
        <authorList>
            <consortium name="The Broad Institute Genomics Platform"/>
            <consortium name="The Broad Institute Genome Sequencing Center for Infectious Disease"/>
            <person name="Wu L."/>
            <person name="Ma J."/>
        </authorList>
    </citation>
    <scope>NUCLEOTIDE SEQUENCE [LARGE SCALE GENOMIC DNA]</scope>
    <source>
        <strain evidence="2">JCM 31405</strain>
    </source>
</reference>
<evidence type="ECO:0000313" key="2">
    <source>
        <dbReference type="Proteomes" id="UP000644548"/>
    </source>
</evidence>
<accession>A0ABQ2S8C6</accession>
<evidence type="ECO:0000313" key="1">
    <source>
        <dbReference type="EMBL" id="GGS04628.1"/>
    </source>
</evidence>
<keyword evidence="2" id="KW-1185">Reference proteome</keyword>